<evidence type="ECO:0000256" key="1">
    <source>
        <dbReference type="SAM" id="MobiDB-lite"/>
    </source>
</evidence>
<dbReference type="Proteomes" id="UP000195570">
    <property type="component" value="Unassembled WGS sequence"/>
</dbReference>
<protein>
    <submittedName>
        <fullName evidence="2">Uncharacterized protein</fullName>
    </submittedName>
</protein>
<dbReference type="GO" id="GO:0005634">
    <property type="term" value="C:nucleus"/>
    <property type="evidence" value="ECO:0007669"/>
    <property type="project" value="TreeGrafter"/>
</dbReference>
<dbReference type="GeneID" id="92382242"/>
<feature type="region of interest" description="Disordered" evidence="1">
    <location>
        <begin position="697"/>
        <end position="728"/>
    </location>
</feature>
<dbReference type="PANTHER" id="PTHR10662:SF48">
    <property type="entry name" value="LEUCINE-RICH REPEAT PROTEIN (LRRP)"/>
    <property type="match status" value="1"/>
</dbReference>
<gene>
    <name evidence="2" type="ORF">TEOVI_000830800</name>
</gene>
<dbReference type="RefSeq" id="XP_067078901.1">
    <property type="nucleotide sequence ID" value="XM_067222800.1"/>
</dbReference>
<name>A0A1G4I6N2_TRYEQ</name>
<dbReference type="VEuPathDB" id="TriTrypDB:TEOVI_000830800"/>
<dbReference type="EMBL" id="CZPT02000780">
    <property type="protein sequence ID" value="SCU67610.1"/>
    <property type="molecule type" value="Genomic_DNA"/>
</dbReference>
<feature type="compositionally biased region" description="Basic and acidic residues" evidence="1">
    <location>
        <begin position="697"/>
        <end position="707"/>
    </location>
</feature>
<evidence type="ECO:0000313" key="3">
    <source>
        <dbReference type="Proteomes" id="UP000195570"/>
    </source>
</evidence>
<dbReference type="GO" id="GO:0016973">
    <property type="term" value="P:poly(A)+ mRNA export from nucleus"/>
    <property type="evidence" value="ECO:0007669"/>
    <property type="project" value="TreeGrafter"/>
</dbReference>
<keyword evidence="3" id="KW-1185">Reference proteome</keyword>
<dbReference type="Gene3D" id="3.80.10.10">
    <property type="entry name" value="Ribonuclease Inhibitor"/>
    <property type="match status" value="1"/>
</dbReference>
<dbReference type="InterPro" id="IPR032675">
    <property type="entry name" value="LRR_dom_sf"/>
</dbReference>
<accession>A0A1G4I6N2</accession>
<reference evidence="2" key="1">
    <citation type="submission" date="2016-09" db="EMBL/GenBank/DDBJ databases">
        <authorList>
            <person name="Hebert L."/>
            <person name="Moumen B."/>
        </authorList>
    </citation>
    <scope>NUCLEOTIDE SEQUENCE [LARGE SCALE GENOMIC DNA]</scope>
    <source>
        <strain evidence="2">OVI</strain>
    </source>
</reference>
<feature type="region of interest" description="Disordered" evidence="1">
    <location>
        <begin position="333"/>
        <end position="355"/>
    </location>
</feature>
<organism evidence="2 3">
    <name type="scientific">Trypanosoma equiperdum</name>
    <dbReference type="NCBI Taxonomy" id="5694"/>
    <lineage>
        <taxon>Eukaryota</taxon>
        <taxon>Discoba</taxon>
        <taxon>Euglenozoa</taxon>
        <taxon>Kinetoplastea</taxon>
        <taxon>Metakinetoplastina</taxon>
        <taxon>Trypanosomatida</taxon>
        <taxon>Trypanosomatidae</taxon>
        <taxon>Trypanosoma</taxon>
    </lineage>
</organism>
<dbReference type="PANTHER" id="PTHR10662">
    <property type="entry name" value="NUCLEAR RNA EXPORT FACTOR"/>
    <property type="match status" value="1"/>
</dbReference>
<dbReference type="InterPro" id="IPR030217">
    <property type="entry name" value="NXF_fam"/>
</dbReference>
<feature type="compositionally biased region" description="Basic and acidic residues" evidence="1">
    <location>
        <begin position="333"/>
        <end position="348"/>
    </location>
</feature>
<dbReference type="GO" id="GO:0003723">
    <property type="term" value="F:RNA binding"/>
    <property type="evidence" value="ECO:0007669"/>
    <property type="project" value="TreeGrafter"/>
</dbReference>
<proteinExistence type="predicted"/>
<dbReference type="AlphaFoldDB" id="A0A1G4I6N2"/>
<sequence>MLSNTGGYSRHSHVLGFRKDAATLQCALCPALRAKGRCKAYQLETRLRAELAAQKERELRTTAMQLYSLQEEILQRGREQGVDTSEGDKQAVVEKIVGELKKEQSYVRWNLDVEVVERMTLLRTRPCRYSHQRDLLTVLKPRKGTAKLGSKHMEKAQGELGAAASGGAENRLSEEHRRIFEGLSPLQKCVVCLLWQRTFEIPQKVVCDVRRQVEVERGYDSDDQEDAAVVDAAIEEEERRVVTVTTCRLSIGSVDLSSLPSVAAYIARHPNEPIIRTETWEHFTVWDAKSKSRRSALLPSSLTEKQVDLSTAACAHEVMGAVVWALRTMDEERRLQSDPNERRQERSRQQRHTQGKSAAVVLRTLTLRRCSITAADALVAALRKYKLDTTLLALDVSDNRLMCLRFLFALRAHFAERLLRLSLANNPITRKPDYREQVRKSLPKLTSLDGVAIRRPPLRFPHPSLLSYTLAGGAATASATSTTVRPKEHSTMSDTELEQVMDAVSRFFYIWETRRVPWTAAELRHIRDQGGTRCRGRNKVSKRRRGEGTGLAITSLEDGEEEPCVPPEEDLDDDNFHHRYLHPYATFSLSVHEGLSFFASDIMRVDAEVEMDKNYTGMRLSSLDASELRVFDVSMKNSSRNLLLGRSVLHRHARGSLSCYTAYKCTLYPPSLSVCHHFPAAVVSASKIICAAVNAEPRKQQRQEKQNSHRKQSKGDTGNAHESKTGATVFFPNRTRKPTFYTVTIHGLMTWRAPSMKRCECVRAAYDRVMTLVENTVYGEDTVEGRRSAPLLIFNDQLHLRPAGRCDDATTVCHVTPTLEYVTRLVVEFGLEACVDGARLVRAVAERSTSDASTHAALTVLVFGSVESCESKGEEVGSPNVSASGTVHSTAVDHDDPTNGVEQTLPHFDIYSVLTSENWTVADNGCAVVECPPHRVTLADVDAAVAASNSRYTFSFSVEKGELGGT</sequence>
<evidence type="ECO:0000313" key="2">
    <source>
        <dbReference type="EMBL" id="SCU67610.1"/>
    </source>
</evidence>
<dbReference type="SUPFAM" id="SSF52058">
    <property type="entry name" value="L domain-like"/>
    <property type="match status" value="1"/>
</dbReference>
<comment type="caution">
    <text evidence="2">The sequence shown here is derived from an EMBL/GenBank/DDBJ whole genome shotgun (WGS) entry which is preliminary data.</text>
</comment>